<accession>A0ABS6UX28</accession>
<evidence type="ECO:0000259" key="1">
    <source>
        <dbReference type="Pfam" id="PF03033"/>
    </source>
</evidence>
<sequence>MPIAVVALDTRGGVQPYAALALGLQEAGHEVRMVAPAEFTPWLAGMGLDVHAAGAVTAMGAVRP</sequence>
<organism evidence="2 3">
    <name type="scientific">Pseudonocardia abyssalis</name>
    <dbReference type="NCBI Taxonomy" id="2792008"/>
    <lineage>
        <taxon>Bacteria</taxon>
        <taxon>Bacillati</taxon>
        <taxon>Actinomycetota</taxon>
        <taxon>Actinomycetes</taxon>
        <taxon>Pseudonocardiales</taxon>
        <taxon>Pseudonocardiaceae</taxon>
        <taxon>Pseudonocardia</taxon>
    </lineage>
</organism>
<dbReference type="Pfam" id="PF03033">
    <property type="entry name" value="Glyco_transf_28"/>
    <property type="match status" value="1"/>
</dbReference>
<dbReference type="InterPro" id="IPR004276">
    <property type="entry name" value="GlycoTrans_28_N"/>
</dbReference>
<evidence type="ECO:0000313" key="3">
    <source>
        <dbReference type="Proteomes" id="UP000694287"/>
    </source>
</evidence>
<protein>
    <submittedName>
        <fullName evidence="2">Glycosyltransferase</fullName>
    </submittedName>
</protein>
<name>A0ABS6UX28_9PSEU</name>
<feature type="domain" description="Glycosyltransferase family 28 N-terminal" evidence="1">
    <location>
        <begin position="3"/>
        <end position="51"/>
    </location>
</feature>
<gene>
    <name evidence="2" type="ORF">I4I81_21490</name>
</gene>
<keyword evidence="3" id="KW-1185">Reference proteome</keyword>
<dbReference type="RefSeq" id="WP_218602799.1">
    <property type="nucleotide sequence ID" value="NZ_JADQDJ010000085.1"/>
</dbReference>
<reference evidence="2 3" key="1">
    <citation type="submission" date="2020-11" db="EMBL/GenBank/DDBJ databases">
        <title>Pseudonocardia abyssalis sp. nov. and Pseudonocardia oceani sp. nov., description and phylogenomic analysis of two novel actinomycetes isolated from the deep Southern Ocean.</title>
        <authorList>
            <person name="Parra J."/>
        </authorList>
    </citation>
    <scope>NUCLEOTIDE SEQUENCE [LARGE SCALE GENOMIC DNA]</scope>
    <source>
        <strain evidence="2 3">KRD-168</strain>
    </source>
</reference>
<dbReference type="EMBL" id="JADQDK010000001">
    <property type="protein sequence ID" value="MBW0136820.1"/>
    <property type="molecule type" value="Genomic_DNA"/>
</dbReference>
<proteinExistence type="predicted"/>
<evidence type="ECO:0000313" key="2">
    <source>
        <dbReference type="EMBL" id="MBW0136820.1"/>
    </source>
</evidence>
<comment type="caution">
    <text evidence="2">The sequence shown here is derived from an EMBL/GenBank/DDBJ whole genome shotgun (WGS) entry which is preliminary data.</text>
</comment>
<dbReference type="Proteomes" id="UP000694287">
    <property type="component" value="Unassembled WGS sequence"/>
</dbReference>